<evidence type="ECO:0000313" key="3">
    <source>
        <dbReference type="Proteomes" id="UP000821866"/>
    </source>
</evidence>
<dbReference type="OrthoDB" id="6504114at2759"/>
<dbReference type="PROSITE" id="PS51194">
    <property type="entry name" value="HELICASE_CTER"/>
    <property type="match status" value="1"/>
</dbReference>
<dbReference type="PANTHER" id="PTHR47958">
    <property type="entry name" value="ATP-DEPENDENT RNA HELICASE DBP3"/>
    <property type="match status" value="1"/>
</dbReference>
<organism evidence="2 3">
    <name type="scientific">Rhipicephalus microplus</name>
    <name type="common">Cattle tick</name>
    <name type="synonym">Boophilus microplus</name>
    <dbReference type="NCBI Taxonomy" id="6941"/>
    <lineage>
        <taxon>Eukaryota</taxon>
        <taxon>Metazoa</taxon>
        <taxon>Ecdysozoa</taxon>
        <taxon>Arthropoda</taxon>
        <taxon>Chelicerata</taxon>
        <taxon>Arachnida</taxon>
        <taxon>Acari</taxon>
        <taxon>Parasitiformes</taxon>
        <taxon>Ixodida</taxon>
        <taxon>Ixodoidea</taxon>
        <taxon>Ixodidae</taxon>
        <taxon>Rhipicephalinae</taxon>
        <taxon>Rhipicephalus</taxon>
        <taxon>Boophilus</taxon>
    </lineage>
</organism>
<sequence>MVDMGFELQLMSIARYVRPDRQTMMWMSGRPTRLYRLVDALLQDYVEIHIGLCQASLDQNVQHVVHVTAERDKEARLAGLIEDILGGQKDAVGAKVIVFAETKKRVDGLVSNLRLRDWPVVGVHGGTSDRVRDWALAAFRLGKTPILVATDVATKLLLSDDVCFVVNYDNPSSAEAYSMRISHASHSRGRDSSVAYTFLLPDDSRGARQMIAILRAAKTKVHDELYAIGKATEQKRRGRVSDE</sequence>
<protein>
    <recommendedName>
        <fullName evidence="1">Helicase C-terminal domain-containing protein</fullName>
    </recommendedName>
</protein>
<name>A0A9J6DR32_RHIMP</name>
<proteinExistence type="predicted"/>
<comment type="caution">
    <text evidence="2">The sequence shown here is derived from an EMBL/GenBank/DDBJ whole genome shotgun (WGS) entry which is preliminary data.</text>
</comment>
<feature type="domain" description="Helicase C-terminal" evidence="1">
    <location>
        <begin position="80"/>
        <end position="229"/>
    </location>
</feature>
<dbReference type="Gene3D" id="3.40.50.300">
    <property type="entry name" value="P-loop containing nucleotide triphosphate hydrolases"/>
    <property type="match status" value="1"/>
</dbReference>
<accession>A0A9J6DR32</accession>
<dbReference type="VEuPathDB" id="VectorBase:LOC119172761"/>
<evidence type="ECO:0000313" key="2">
    <source>
        <dbReference type="EMBL" id="KAH8024398.1"/>
    </source>
</evidence>
<dbReference type="SUPFAM" id="SSF52540">
    <property type="entry name" value="P-loop containing nucleoside triphosphate hydrolases"/>
    <property type="match status" value="1"/>
</dbReference>
<reference evidence="2" key="1">
    <citation type="journal article" date="2020" name="Cell">
        <title>Large-Scale Comparative Analyses of Tick Genomes Elucidate Their Genetic Diversity and Vector Capacities.</title>
        <authorList>
            <consortium name="Tick Genome and Microbiome Consortium (TIGMIC)"/>
            <person name="Jia N."/>
            <person name="Wang J."/>
            <person name="Shi W."/>
            <person name="Du L."/>
            <person name="Sun Y."/>
            <person name="Zhan W."/>
            <person name="Jiang J.F."/>
            <person name="Wang Q."/>
            <person name="Zhang B."/>
            <person name="Ji P."/>
            <person name="Bell-Sakyi L."/>
            <person name="Cui X.M."/>
            <person name="Yuan T.T."/>
            <person name="Jiang B.G."/>
            <person name="Yang W.F."/>
            <person name="Lam T.T."/>
            <person name="Chang Q.C."/>
            <person name="Ding S.J."/>
            <person name="Wang X.J."/>
            <person name="Zhu J.G."/>
            <person name="Ruan X.D."/>
            <person name="Zhao L."/>
            <person name="Wei J.T."/>
            <person name="Ye R.Z."/>
            <person name="Que T.C."/>
            <person name="Du C.H."/>
            <person name="Zhou Y.H."/>
            <person name="Cheng J.X."/>
            <person name="Dai P.F."/>
            <person name="Guo W.B."/>
            <person name="Han X.H."/>
            <person name="Huang E.J."/>
            <person name="Li L.F."/>
            <person name="Wei W."/>
            <person name="Gao Y.C."/>
            <person name="Liu J.Z."/>
            <person name="Shao H.Z."/>
            <person name="Wang X."/>
            <person name="Wang C.C."/>
            <person name="Yang T.C."/>
            <person name="Huo Q.B."/>
            <person name="Li W."/>
            <person name="Chen H.Y."/>
            <person name="Chen S.E."/>
            <person name="Zhou L.G."/>
            <person name="Ni X.B."/>
            <person name="Tian J.H."/>
            <person name="Sheng Y."/>
            <person name="Liu T."/>
            <person name="Pan Y.S."/>
            <person name="Xia L.Y."/>
            <person name="Li J."/>
            <person name="Zhao F."/>
            <person name="Cao W.C."/>
        </authorList>
    </citation>
    <scope>NUCLEOTIDE SEQUENCE</scope>
    <source>
        <strain evidence="2">Rmic-2018</strain>
    </source>
</reference>
<dbReference type="EMBL" id="JABSTU010000008">
    <property type="protein sequence ID" value="KAH8024398.1"/>
    <property type="molecule type" value="Genomic_DNA"/>
</dbReference>
<dbReference type="Proteomes" id="UP000821866">
    <property type="component" value="Chromosome 6"/>
</dbReference>
<gene>
    <name evidence="2" type="ORF">HPB51_022882</name>
</gene>
<keyword evidence="3" id="KW-1185">Reference proteome</keyword>
<evidence type="ECO:0000259" key="1">
    <source>
        <dbReference type="PROSITE" id="PS51194"/>
    </source>
</evidence>
<dbReference type="AlphaFoldDB" id="A0A9J6DR32"/>
<dbReference type="InterPro" id="IPR001650">
    <property type="entry name" value="Helicase_C-like"/>
</dbReference>
<reference evidence="2" key="2">
    <citation type="submission" date="2021-09" db="EMBL/GenBank/DDBJ databases">
        <authorList>
            <person name="Jia N."/>
            <person name="Wang J."/>
            <person name="Shi W."/>
            <person name="Du L."/>
            <person name="Sun Y."/>
            <person name="Zhan W."/>
            <person name="Jiang J."/>
            <person name="Wang Q."/>
            <person name="Zhang B."/>
            <person name="Ji P."/>
            <person name="Sakyi L.B."/>
            <person name="Cui X."/>
            <person name="Yuan T."/>
            <person name="Jiang B."/>
            <person name="Yang W."/>
            <person name="Lam T.T.-Y."/>
            <person name="Chang Q."/>
            <person name="Ding S."/>
            <person name="Wang X."/>
            <person name="Zhu J."/>
            <person name="Ruan X."/>
            <person name="Zhao L."/>
            <person name="Wei J."/>
            <person name="Que T."/>
            <person name="Du C."/>
            <person name="Cheng J."/>
            <person name="Dai P."/>
            <person name="Han X."/>
            <person name="Huang E."/>
            <person name="Gao Y."/>
            <person name="Liu J."/>
            <person name="Shao H."/>
            <person name="Ye R."/>
            <person name="Li L."/>
            <person name="Wei W."/>
            <person name="Wang X."/>
            <person name="Wang C."/>
            <person name="Huo Q."/>
            <person name="Li W."/>
            <person name="Guo W."/>
            <person name="Chen H."/>
            <person name="Chen S."/>
            <person name="Zhou L."/>
            <person name="Zhou L."/>
            <person name="Ni X."/>
            <person name="Tian J."/>
            <person name="Zhou Y."/>
            <person name="Sheng Y."/>
            <person name="Liu T."/>
            <person name="Pan Y."/>
            <person name="Xia L."/>
            <person name="Li J."/>
            <person name="Zhao F."/>
            <person name="Cao W."/>
        </authorList>
    </citation>
    <scope>NUCLEOTIDE SEQUENCE</scope>
    <source>
        <strain evidence="2">Rmic-2018</strain>
        <tissue evidence="2">Larvae</tissue>
    </source>
</reference>
<dbReference type="InterPro" id="IPR027417">
    <property type="entry name" value="P-loop_NTPase"/>
</dbReference>
<dbReference type="Pfam" id="PF00271">
    <property type="entry name" value="Helicase_C"/>
    <property type="match status" value="1"/>
</dbReference>